<dbReference type="Proteomes" id="UP001195483">
    <property type="component" value="Unassembled WGS sequence"/>
</dbReference>
<organism evidence="6 7">
    <name type="scientific">Potamilus streckersoni</name>
    <dbReference type="NCBI Taxonomy" id="2493646"/>
    <lineage>
        <taxon>Eukaryota</taxon>
        <taxon>Metazoa</taxon>
        <taxon>Spiralia</taxon>
        <taxon>Lophotrochozoa</taxon>
        <taxon>Mollusca</taxon>
        <taxon>Bivalvia</taxon>
        <taxon>Autobranchia</taxon>
        <taxon>Heteroconchia</taxon>
        <taxon>Palaeoheterodonta</taxon>
        <taxon>Unionida</taxon>
        <taxon>Unionoidea</taxon>
        <taxon>Unionidae</taxon>
        <taxon>Ambleminae</taxon>
        <taxon>Lampsilini</taxon>
        <taxon>Potamilus</taxon>
    </lineage>
</organism>
<dbReference type="Gene3D" id="3.30.70.1470">
    <property type="entry name" value="Caspase-like"/>
    <property type="match status" value="1"/>
</dbReference>
<proteinExistence type="inferred from homology"/>
<evidence type="ECO:0000259" key="4">
    <source>
        <dbReference type="PROSITE" id="PS50207"/>
    </source>
</evidence>
<reference evidence="6" key="1">
    <citation type="journal article" date="2021" name="Genome Biol. Evol.">
        <title>A High-Quality Reference Genome for a Parasitic Bivalve with Doubly Uniparental Inheritance (Bivalvia: Unionida).</title>
        <authorList>
            <person name="Smith C.H."/>
        </authorList>
    </citation>
    <scope>NUCLEOTIDE SEQUENCE</scope>
    <source>
        <strain evidence="6">CHS0354</strain>
    </source>
</reference>
<evidence type="ECO:0000259" key="5">
    <source>
        <dbReference type="PROSITE" id="PS50208"/>
    </source>
</evidence>
<reference evidence="6" key="2">
    <citation type="journal article" date="2021" name="Genome Biol. Evol.">
        <title>Developing a high-quality reference genome for a parasitic bivalve with doubly uniparental inheritance (Bivalvia: Unionida).</title>
        <authorList>
            <person name="Smith C.H."/>
        </authorList>
    </citation>
    <scope>NUCLEOTIDE SEQUENCE</scope>
    <source>
        <strain evidence="6">CHS0354</strain>
        <tissue evidence="6">Mantle</tissue>
    </source>
</reference>
<dbReference type="GO" id="GO:0004197">
    <property type="term" value="F:cysteine-type endopeptidase activity"/>
    <property type="evidence" value="ECO:0007669"/>
    <property type="project" value="InterPro"/>
</dbReference>
<dbReference type="InterPro" id="IPR029030">
    <property type="entry name" value="Caspase-like_dom_sf"/>
</dbReference>
<comment type="caution">
    <text evidence="6">The sequence shown here is derived from an EMBL/GenBank/DDBJ whole genome shotgun (WGS) entry which is preliminary data.</text>
</comment>
<dbReference type="PRINTS" id="PR00376">
    <property type="entry name" value="IL1BCENZYME"/>
</dbReference>
<dbReference type="PROSITE" id="PS50207">
    <property type="entry name" value="CASPASE_P10"/>
    <property type="match status" value="1"/>
</dbReference>
<dbReference type="Gene3D" id="3.40.50.1460">
    <property type="match status" value="1"/>
</dbReference>
<reference evidence="6" key="3">
    <citation type="submission" date="2023-05" db="EMBL/GenBank/DDBJ databases">
        <authorList>
            <person name="Smith C.H."/>
        </authorList>
    </citation>
    <scope>NUCLEOTIDE SEQUENCE</scope>
    <source>
        <strain evidence="6">CHS0354</strain>
        <tissue evidence="6">Mantle</tissue>
    </source>
</reference>
<keyword evidence="7" id="KW-1185">Reference proteome</keyword>
<dbReference type="SUPFAM" id="SSF52129">
    <property type="entry name" value="Caspase-like"/>
    <property type="match status" value="1"/>
</dbReference>
<dbReference type="InterPro" id="IPR052039">
    <property type="entry name" value="Caspase-related_regulators"/>
</dbReference>
<evidence type="ECO:0008006" key="8">
    <source>
        <dbReference type="Google" id="ProtNLM"/>
    </source>
</evidence>
<gene>
    <name evidence="6" type="ORF">CHS0354_031365</name>
</gene>
<dbReference type="AlphaFoldDB" id="A0AAE0SKP0"/>
<dbReference type="Pfam" id="PF00656">
    <property type="entry name" value="Peptidase_C14"/>
    <property type="match status" value="1"/>
</dbReference>
<evidence type="ECO:0000256" key="2">
    <source>
        <dbReference type="RuleBase" id="RU003971"/>
    </source>
</evidence>
<dbReference type="SMART" id="SM00115">
    <property type="entry name" value="CASc"/>
    <property type="match status" value="1"/>
</dbReference>
<dbReference type="InterPro" id="IPR011600">
    <property type="entry name" value="Pept_C14_caspase"/>
</dbReference>
<dbReference type="PANTHER" id="PTHR22576">
    <property type="entry name" value="MUCOSA ASSOCIATED LYMPHOID TISSUE LYMPHOMA TRANSLOCATION PROTEIN 1/PARACASPASE"/>
    <property type="match status" value="1"/>
</dbReference>
<evidence type="ECO:0000313" key="6">
    <source>
        <dbReference type="EMBL" id="KAK3593305.1"/>
    </source>
</evidence>
<evidence type="ECO:0000256" key="3">
    <source>
        <dbReference type="SAM" id="MobiDB-lite"/>
    </source>
</evidence>
<feature type="domain" description="Caspase family p10" evidence="4">
    <location>
        <begin position="318"/>
        <end position="403"/>
    </location>
</feature>
<name>A0AAE0SKP0_9BIVA</name>
<dbReference type="EMBL" id="JAEAOA010001877">
    <property type="protein sequence ID" value="KAK3593305.1"/>
    <property type="molecule type" value="Genomic_DNA"/>
</dbReference>
<feature type="compositionally biased region" description="Basic and acidic residues" evidence="3">
    <location>
        <begin position="253"/>
        <end position="271"/>
    </location>
</feature>
<dbReference type="InterPro" id="IPR015917">
    <property type="entry name" value="Pept_C14A"/>
</dbReference>
<protein>
    <recommendedName>
        <fullName evidence="8">Caspase-3</fullName>
    </recommendedName>
</protein>
<dbReference type="PANTHER" id="PTHR22576:SF41">
    <property type="entry name" value="CASPASE 14, APOPTOSIS-RELATED CYSTEINE PEPTIDASE"/>
    <property type="match status" value="1"/>
</dbReference>
<dbReference type="PROSITE" id="PS50208">
    <property type="entry name" value="CASPASE_P20"/>
    <property type="match status" value="1"/>
</dbReference>
<dbReference type="GO" id="GO:0006508">
    <property type="term" value="P:proteolysis"/>
    <property type="evidence" value="ECO:0007669"/>
    <property type="project" value="InterPro"/>
</dbReference>
<feature type="compositionally biased region" description="Polar residues" evidence="3">
    <location>
        <begin position="293"/>
        <end position="307"/>
    </location>
</feature>
<feature type="compositionally biased region" description="Basic and acidic residues" evidence="3">
    <location>
        <begin position="1"/>
        <end position="15"/>
    </location>
</feature>
<accession>A0AAE0SKP0</accession>
<feature type="compositionally biased region" description="Basic and acidic residues" evidence="3">
    <location>
        <begin position="280"/>
        <end position="292"/>
    </location>
</feature>
<dbReference type="InterPro" id="IPR001309">
    <property type="entry name" value="Pept_C14_p20"/>
</dbReference>
<sequence length="407" mass="46575">MTDSHIKMDIRKETEENQTSNAKDCKVQDSHGKSCEEAEEKPDLFPFYHYKDHSKGKIVIVVNETFENQPKLQRKGAEKDPDYLKYVFLDKLGFEQLNKKKELNLKQEDLETVLEETAGRVYNDTDFFVFAVSTHGEERPNKRYTEQYEHALMCSDEKYVFTTDIIDRFSKIPSLAGKPKIFFIQACRIPYDTDSKEDPRIYDPGHDYNILIEAAKEESVTKTNDLPESEICGLTEEIHTVTKKVDKCSLTENNDKGHIAQDNVESGHRSENNQTTKPSSQDKADAAHRSENEGTSQPAPDDQGQGSVQFLSSLRCPKDCLVVYAIQSGKMAWRSEGNGSWMFHQLYEVVRNNKQTSFVDFFDVLTKTAFGMAQRESNTGVELSHGQKAVPIIQHRLTKHLFIPLRK</sequence>
<dbReference type="InterPro" id="IPR002138">
    <property type="entry name" value="Pept_C14_p10"/>
</dbReference>
<evidence type="ECO:0000256" key="1">
    <source>
        <dbReference type="ARBA" id="ARBA00010134"/>
    </source>
</evidence>
<feature type="compositionally biased region" description="Basic and acidic residues" evidence="3">
    <location>
        <begin position="23"/>
        <end position="33"/>
    </location>
</feature>
<comment type="similarity">
    <text evidence="1 2">Belongs to the peptidase C14A family.</text>
</comment>
<feature type="domain" description="Caspase family p20" evidence="5">
    <location>
        <begin position="54"/>
        <end position="188"/>
    </location>
</feature>
<evidence type="ECO:0000313" key="7">
    <source>
        <dbReference type="Proteomes" id="UP001195483"/>
    </source>
</evidence>
<feature type="region of interest" description="Disordered" evidence="3">
    <location>
        <begin position="253"/>
        <end position="307"/>
    </location>
</feature>
<feature type="region of interest" description="Disordered" evidence="3">
    <location>
        <begin position="1"/>
        <end position="33"/>
    </location>
</feature>